<proteinExistence type="predicted"/>
<keyword evidence="4" id="KW-0418">Kinase</keyword>
<reference evidence="5" key="1">
    <citation type="submission" date="2019-06" db="EMBL/GenBank/DDBJ databases">
        <title>Whole-Genome Sequence of Bradyrhizobium sp. 3 Strain 65S1MB.</title>
        <authorList>
            <person name="Bromfield E.S.P."/>
            <person name="Cloutier S."/>
            <person name="Nguyen H.D.T."/>
        </authorList>
    </citation>
    <scope>NUCLEOTIDE SEQUENCE [LARGE SCALE GENOMIC DNA]</scope>
    <source>
        <strain evidence="5">65S1MB</strain>
    </source>
</reference>
<dbReference type="PRINTS" id="PR00344">
    <property type="entry name" value="BCTRLSENSOR"/>
</dbReference>
<dbReference type="InterPro" id="IPR004358">
    <property type="entry name" value="Sig_transdc_His_kin-like_C"/>
</dbReference>
<dbReference type="RefSeq" id="WP_140479646.1">
    <property type="nucleotide sequence ID" value="NZ_CP041090.2"/>
</dbReference>
<feature type="domain" description="Histidine kinase/HSP90-like ATPase" evidence="3">
    <location>
        <begin position="163"/>
        <end position="259"/>
    </location>
</feature>
<dbReference type="Proteomes" id="UP000319298">
    <property type="component" value="Chromosome"/>
</dbReference>
<keyword evidence="4" id="KW-0808">Transferase</keyword>
<gene>
    <name evidence="4" type="ORF">FJN17_10855</name>
</gene>
<dbReference type="Pfam" id="PF07568">
    <property type="entry name" value="HisKA_2"/>
    <property type="match status" value="1"/>
</dbReference>
<dbReference type="GO" id="GO:0004673">
    <property type="term" value="F:protein histidine kinase activity"/>
    <property type="evidence" value="ECO:0007669"/>
    <property type="project" value="UniProtKB-EC"/>
</dbReference>
<comment type="catalytic activity">
    <reaction evidence="1">
        <text>ATP + protein L-histidine = ADP + protein N-phospho-L-histidine.</text>
        <dbReference type="EC" id="2.7.13.3"/>
    </reaction>
</comment>
<dbReference type="SMART" id="SM00387">
    <property type="entry name" value="HATPase_c"/>
    <property type="match status" value="1"/>
</dbReference>
<sequence length="279" mass="29920">MIDEKTSGGTDPPSGVIFQNPDQCLPAAELTDPRLTAVRLRKALAKSEALLLQKDELIHRQQLLKAESDHRLLNDLQMTISLLSLQSRNSTNPEAASQLLAAANRVSMIARIHHRLHSHEGVRTIEFRKFLQDLGGEFSAMSSSDASTEKIRVEGIEIDLPALIAIPLGFIANELITNAAKYGKGRIAISLGPDPKHGYALSVSNDGPPLPEGFDPGAGKGLGMRIVRSFTDQIGGELQIGRGADGQGARFTVLFSAPTEGKRLGAVTKHPRQTTAAGI</sequence>
<dbReference type="InterPro" id="IPR003594">
    <property type="entry name" value="HATPase_dom"/>
</dbReference>
<evidence type="ECO:0000256" key="1">
    <source>
        <dbReference type="ARBA" id="ARBA00000085"/>
    </source>
</evidence>
<dbReference type="Gene3D" id="3.30.565.10">
    <property type="entry name" value="Histidine kinase-like ATPase, C-terminal domain"/>
    <property type="match status" value="1"/>
</dbReference>
<evidence type="ECO:0000313" key="5">
    <source>
        <dbReference type="Proteomes" id="UP000319298"/>
    </source>
</evidence>
<dbReference type="PANTHER" id="PTHR43065:SF23">
    <property type="entry name" value="SENSOR HISTIDINE KINASE PDTAS"/>
    <property type="match status" value="1"/>
</dbReference>
<reference evidence="4 5" key="2">
    <citation type="journal article" date="2020" name="Int. J. Syst. Evol. Microbiol.">
        <title>Description and complete genome sequences of Bradyrhizobium symbiodeficiens sp. nov., a non-symbiotic bacterium associated with legumes native to Canada.</title>
        <authorList>
            <person name="Bromfield E.S.P."/>
            <person name="Cloutier S."/>
            <person name="Nguyen H.D.T."/>
        </authorList>
    </citation>
    <scope>NUCLEOTIDE SEQUENCE [LARGE SCALE GENOMIC DNA]</scope>
    <source>
        <strain evidence="4 5">65S1MB</strain>
    </source>
</reference>
<evidence type="ECO:0000313" key="4">
    <source>
        <dbReference type="EMBL" id="QDF38028.1"/>
    </source>
</evidence>
<protein>
    <recommendedName>
        <fullName evidence="2">histidine kinase</fullName>
        <ecNumber evidence="2">2.7.13.3</ecNumber>
    </recommendedName>
</protein>
<dbReference type="EMBL" id="CP041090">
    <property type="protein sequence ID" value="QDF38028.1"/>
    <property type="molecule type" value="Genomic_DNA"/>
</dbReference>
<dbReference type="EC" id="2.7.13.3" evidence="2"/>
<keyword evidence="5" id="KW-1185">Reference proteome</keyword>
<dbReference type="InterPro" id="IPR011495">
    <property type="entry name" value="Sig_transdc_His_kin_sub2_dim/P"/>
</dbReference>
<evidence type="ECO:0000259" key="3">
    <source>
        <dbReference type="SMART" id="SM00387"/>
    </source>
</evidence>
<dbReference type="PANTHER" id="PTHR43065">
    <property type="entry name" value="SENSOR HISTIDINE KINASE"/>
    <property type="match status" value="1"/>
</dbReference>
<dbReference type="InterPro" id="IPR036890">
    <property type="entry name" value="HATPase_C_sf"/>
</dbReference>
<accession>A0ABX5W400</accession>
<dbReference type="Pfam" id="PF02518">
    <property type="entry name" value="HATPase_c"/>
    <property type="match status" value="1"/>
</dbReference>
<organism evidence="4 5">
    <name type="scientific">Bradyrhizobium symbiodeficiens</name>
    <dbReference type="NCBI Taxonomy" id="1404367"/>
    <lineage>
        <taxon>Bacteria</taxon>
        <taxon>Pseudomonadati</taxon>
        <taxon>Pseudomonadota</taxon>
        <taxon>Alphaproteobacteria</taxon>
        <taxon>Hyphomicrobiales</taxon>
        <taxon>Nitrobacteraceae</taxon>
        <taxon>Bradyrhizobium</taxon>
    </lineage>
</organism>
<name>A0ABX5W400_9BRAD</name>
<evidence type="ECO:0000256" key="2">
    <source>
        <dbReference type="ARBA" id="ARBA00012438"/>
    </source>
</evidence>
<dbReference type="SUPFAM" id="SSF55874">
    <property type="entry name" value="ATPase domain of HSP90 chaperone/DNA topoisomerase II/histidine kinase"/>
    <property type="match status" value="1"/>
</dbReference>